<name>A0ABR2L882_9EUKA</name>
<comment type="caution">
    <text evidence="2">The sequence shown here is derived from an EMBL/GenBank/DDBJ whole genome shotgun (WGS) entry which is preliminary data.</text>
</comment>
<accession>A0ABR2L882</accession>
<evidence type="ECO:0000313" key="3">
    <source>
        <dbReference type="Proteomes" id="UP001470230"/>
    </source>
</evidence>
<keyword evidence="3" id="KW-1185">Reference proteome</keyword>
<dbReference type="EMBL" id="JAPFFF010000001">
    <property type="protein sequence ID" value="KAK8899574.1"/>
    <property type="molecule type" value="Genomic_DNA"/>
</dbReference>
<feature type="region of interest" description="Disordered" evidence="1">
    <location>
        <begin position="296"/>
        <end position="333"/>
    </location>
</feature>
<evidence type="ECO:0008006" key="4">
    <source>
        <dbReference type="Google" id="ProtNLM"/>
    </source>
</evidence>
<evidence type="ECO:0000256" key="1">
    <source>
        <dbReference type="SAM" id="MobiDB-lite"/>
    </source>
</evidence>
<proteinExistence type="predicted"/>
<feature type="compositionally biased region" description="Acidic residues" evidence="1">
    <location>
        <begin position="320"/>
        <end position="333"/>
    </location>
</feature>
<gene>
    <name evidence="2" type="ORF">M9Y10_001890</name>
</gene>
<reference evidence="2 3" key="1">
    <citation type="submission" date="2024-04" db="EMBL/GenBank/DDBJ databases">
        <title>Tritrichomonas musculus Genome.</title>
        <authorList>
            <person name="Alves-Ferreira E."/>
            <person name="Grigg M."/>
            <person name="Lorenzi H."/>
            <person name="Galac M."/>
        </authorList>
    </citation>
    <scope>NUCLEOTIDE SEQUENCE [LARGE SCALE GENOMIC DNA]</scope>
    <source>
        <strain evidence="2 3">EAF2021</strain>
    </source>
</reference>
<sequence>MEDNQAACYEAPIIQPGIDAPADNNTCYDKPDKKQKHPHYEHRTTKLMRKNNEFSEKKFQNVRKISSQKKILKSFERIGRCLNHVSRNEMPKEGYDKVCLILMNNYEHDKHDPQVGVMNDGYLFGLYHHRLGFKVFYLYNCVQGNYPKYLQFFLIHTRENLTVFYSGRDSINMGCHGIEFKDKTVTSNQFGRLIARDNNGLCKVVFVSDCIAGGSVFDISMVNKVEKPNPSGMVSFSVDKLADPNSKDGRRSHGIFTYYFCKFIYECPNITPQRLVERMNASLKRFNMTFSCESTSQSVADEPMYKPSEHSSGKVPFDEFINDGDSNDSNQEE</sequence>
<feature type="compositionally biased region" description="Basic and acidic residues" evidence="1">
    <location>
        <begin position="303"/>
        <end position="312"/>
    </location>
</feature>
<organism evidence="2 3">
    <name type="scientific">Tritrichomonas musculus</name>
    <dbReference type="NCBI Taxonomy" id="1915356"/>
    <lineage>
        <taxon>Eukaryota</taxon>
        <taxon>Metamonada</taxon>
        <taxon>Parabasalia</taxon>
        <taxon>Tritrichomonadida</taxon>
        <taxon>Tritrichomonadidae</taxon>
        <taxon>Tritrichomonas</taxon>
    </lineage>
</organism>
<protein>
    <recommendedName>
        <fullName evidence="4">Caspase family p20 domain-containing protein</fullName>
    </recommendedName>
</protein>
<dbReference type="Proteomes" id="UP001470230">
    <property type="component" value="Unassembled WGS sequence"/>
</dbReference>
<evidence type="ECO:0000313" key="2">
    <source>
        <dbReference type="EMBL" id="KAK8899574.1"/>
    </source>
</evidence>